<dbReference type="PATRIC" id="fig|1267766.3.peg.1853"/>
<evidence type="ECO:0000256" key="11">
    <source>
        <dbReference type="RuleBase" id="RU003357"/>
    </source>
</evidence>
<dbReference type="KEGG" id="aay:WYH_01833"/>
<dbReference type="InterPro" id="IPR039426">
    <property type="entry name" value="TonB-dep_rcpt-like"/>
</dbReference>
<dbReference type="PROSITE" id="PS52016">
    <property type="entry name" value="TONB_DEPENDENT_REC_3"/>
    <property type="match status" value="1"/>
</dbReference>
<comment type="similarity">
    <text evidence="10 11">Belongs to the TonB-dependent receptor family.</text>
</comment>
<keyword evidence="2 10" id="KW-0813">Transport</keyword>
<evidence type="ECO:0000313" key="13">
    <source>
        <dbReference type="Proteomes" id="UP000034392"/>
    </source>
</evidence>
<keyword evidence="4 10" id="KW-0812">Transmembrane</keyword>
<evidence type="ECO:0000256" key="4">
    <source>
        <dbReference type="ARBA" id="ARBA00022692"/>
    </source>
</evidence>
<keyword evidence="8 10" id="KW-0472">Membrane</keyword>
<evidence type="ECO:0000256" key="1">
    <source>
        <dbReference type="ARBA" id="ARBA00004571"/>
    </source>
</evidence>
<dbReference type="Pfam" id="PF00593">
    <property type="entry name" value="TonB_dep_Rec_b-barrel"/>
    <property type="match status" value="1"/>
</dbReference>
<dbReference type="GO" id="GO:0006811">
    <property type="term" value="P:monoatomic ion transport"/>
    <property type="evidence" value="ECO:0007669"/>
    <property type="project" value="UniProtKB-KW"/>
</dbReference>
<evidence type="ECO:0000313" key="12">
    <source>
        <dbReference type="EMBL" id="AKH42869.1"/>
    </source>
</evidence>
<evidence type="ECO:0000256" key="2">
    <source>
        <dbReference type="ARBA" id="ARBA00022448"/>
    </source>
</evidence>
<accession>A0A0F7KTG8</accession>
<evidence type="ECO:0000256" key="8">
    <source>
        <dbReference type="ARBA" id="ARBA00023136"/>
    </source>
</evidence>
<dbReference type="SUPFAM" id="SSF56935">
    <property type="entry name" value="Porins"/>
    <property type="match status" value="1"/>
</dbReference>
<keyword evidence="5" id="KW-0732">Signal</keyword>
<name>A0A0F7KTG8_9SPHN</name>
<dbReference type="GO" id="GO:0009279">
    <property type="term" value="C:cell outer membrane"/>
    <property type="evidence" value="ECO:0007669"/>
    <property type="project" value="UniProtKB-SubCell"/>
</dbReference>
<dbReference type="STRING" id="1267766.WYH_01833"/>
<sequence length="646" mass="69665">MTLHKAILIAPLCAFSMLMPGLAHAQSGETSKADEVAHDEFIVVTANRTPVRLDQVGQSVTVLTESAIEQSQQIGVTEILAQTPGVQFSRNGGRGATTSVYIRGAETGQTVILYDGVRIHDPSTTDGGASLTDVMTGDIGRIEVLRGAQSTLYGSQAIGGVINIISKTPDEPFEGSVQAEAGEQGSYLLRGGAGGKNGGLTWRVGAGYTTTDGVSAYSPGTERDGYENVSVNGRLSYEFSDNVSVDLRSYYSDGEAEFDSFNADGLNRGETETWTGYAGLNFQVFEMLENRVAYTRTDISRTNFDGSDARAAQPVTFDATGSTDRLEYQGTIDVSDSWMAVFGVDYAENEMRTASPSLATPSPVPLTARDDTLGIYGQLQFEPVDGLTLTGGLRQEDHSAFGGSTVGSASLAYTPNDGVTVVRASWGEGFKAPSLYQLYSEYGNPGLAPEQAESWDVGIEQWLFHAVSLSAVYFQRDSDDLINFAYCSATPDNPLCSDGRFGYYENVDRADTEGVELGTSIYLGAFQASANYTWLDAVNSSPGDFNKGNRLARRPENTFNATASYTLPFGLTAGATMRIVGDSFNDAGNTQVVESYTLVDFRLSYPVNEKLEVYARVENAFDERYETVSDYGTLPQLFYGGVRLRF</sequence>
<dbReference type="AlphaFoldDB" id="A0A0F7KTG8"/>
<dbReference type="InterPro" id="IPR036942">
    <property type="entry name" value="Beta-barrel_TonB_sf"/>
</dbReference>
<evidence type="ECO:0000256" key="3">
    <source>
        <dbReference type="ARBA" id="ARBA00022452"/>
    </source>
</evidence>
<organism evidence="12 13">
    <name type="scientific">Croceibacterium atlanticum</name>
    <dbReference type="NCBI Taxonomy" id="1267766"/>
    <lineage>
        <taxon>Bacteria</taxon>
        <taxon>Pseudomonadati</taxon>
        <taxon>Pseudomonadota</taxon>
        <taxon>Alphaproteobacteria</taxon>
        <taxon>Sphingomonadales</taxon>
        <taxon>Erythrobacteraceae</taxon>
        <taxon>Croceibacterium</taxon>
    </lineage>
</organism>
<evidence type="ECO:0000256" key="9">
    <source>
        <dbReference type="ARBA" id="ARBA00023237"/>
    </source>
</evidence>
<evidence type="ECO:0000256" key="10">
    <source>
        <dbReference type="PROSITE-ProRule" id="PRU01360"/>
    </source>
</evidence>
<dbReference type="PANTHER" id="PTHR30069:SF53">
    <property type="entry name" value="COLICIN I RECEPTOR-RELATED"/>
    <property type="match status" value="1"/>
</dbReference>
<keyword evidence="9 10" id="KW-0998">Cell outer membrane</keyword>
<keyword evidence="13" id="KW-1185">Reference proteome</keyword>
<dbReference type="Pfam" id="PF07715">
    <property type="entry name" value="Plug"/>
    <property type="match status" value="1"/>
</dbReference>
<evidence type="ECO:0000256" key="5">
    <source>
        <dbReference type="ARBA" id="ARBA00022729"/>
    </source>
</evidence>
<evidence type="ECO:0000256" key="6">
    <source>
        <dbReference type="ARBA" id="ARBA00023065"/>
    </source>
</evidence>
<dbReference type="InterPro" id="IPR037066">
    <property type="entry name" value="Plug_dom_sf"/>
</dbReference>
<dbReference type="GO" id="GO:0015889">
    <property type="term" value="P:cobalamin transport"/>
    <property type="evidence" value="ECO:0007669"/>
    <property type="project" value="TreeGrafter"/>
</dbReference>
<dbReference type="RefSeq" id="WP_053833499.1">
    <property type="nucleotide sequence ID" value="NZ_CP011452.2"/>
</dbReference>
<dbReference type="PANTHER" id="PTHR30069">
    <property type="entry name" value="TONB-DEPENDENT OUTER MEMBRANE RECEPTOR"/>
    <property type="match status" value="1"/>
</dbReference>
<comment type="subcellular location">
    <subcellularLocation>
        <location evidence="1 10">Cell outer membrane</location>
        <topology evidence="1 10">Multi-pass membrane protein</topology>
    </subcellularLocation>
</comment>
<dbReference type="InterPro" id="IPR012910">
    <property type="entry name" value="Plug_dom"/>
</dbReference>
<keyword evidence="7 11" id="KW-0798">TonB box</keyword>
<reference evidence="12" key="1">
    <citation type="submission" date="2015-05" db="EMBL/GenBank/DDBJ databases">
        <title>The complete genome of Altererythrobacter atlanticus strain 26DY36.</title>
        <authorList>
            <person name="Wu Y.-H."/>
            <person name="Cheng H."/>
            <person name="Wu X.-W."/>
        </authorList>
    </citation>
    <scope>NUCLEOTIDE SEQUENCE [LARGE SCALE GENOMIC DNA]</scope>
    <source>
        <strain evidence="12">26DY36</strain>
    </source>
</reference>
<dbReference type="Gene3D" id="2.170.130.10">
    <property type="entry name" value="TonB-dependent receptor, plug domain"/>
    <property type="match status" value="1"/>
</dbReference>
<dbReference type="EMBL" id="CP011452">
    <property type="protein sequence ID" value="AKH42869.1"/>
    <property type="molecule type" value="Genomic_DNA"/>
</dbReference>
<dbReference type="InterPro" id="IPR000531">
    <property type="entry name" value="Beta-barrel_TonB"/>
</dbReference>
<evidence type="ECO:0000256" key="7">
    <source>
        <dbReference type="ARBA" id="ARBA00023077"/>
    </source>
</evidence>
<gene>
    <name evidence="12" type="primary">btuB_9</name>
    <name evidence="12" type="ORF">WYH_01833</name>
</gene>
<dbReference type="Proteomes" id="UP000034392">
    <property type="component" value="Chromosome"/>
</dbReference>
<dbReference type="OrthoDB" id="9796221at2"/>
<dbReference type="CDD" id="cd01347">
    <property type="entry name" value="ligand_gated_channel"/>
    <property type="match status" value="1"/>
</dbReference>
<proteinExistence type="inferred from homology"/>
<keyword evidence="6" id="KW-0406">Ion transport</keyword>
<keyword evidence="3 10" id="KW-1134">Transmembrane beta strand</keyword>
<dbReference type="Gene3D" id="2.40.170.20">
    <property type="entry name" value="TonB-dependent receptor, beta-barrel domain"/>
    <property type="match status" value="1"/>
</dbReference>
<protein>
    <submittedName>
        <fullName evidence="12">Vitamin B12 transporter BtuB</fullName>
    </submittedName>
</protein>